<dbReference type="Gene3D" id="3.40.50.12780">
    <property type="entry name" value="N-terminal domain of ligase-like"/>
    <property type="match status" value="1"/>
</dbReference>
<dbReference type="Pfam" id="PF00501">
    <property type="entry name" value="AMP-binding"/>
    <property type="match status" value="1"/>
</dbReference>
<sequence length="521" mass="56856">MTANIDIASFADITRVHAAERPNAVALVYQGRETTYRELDERASRVANGLIAAGLQPQARIAYLDKNSDRFFEVLFGAAKANQVMVAVNWRLAPPEVAYVINDAMAEVVFVGQDFFPVIEKVLPELRTVKKVIAIDAPRDGWEHYPDWRDAQSAEDPRVPVAEDDVAIQMYTSGTTGHPKGAMLTNGNFFALLPGATREWGPRWSTDDVNLVCMPLFHIAGSGWGIVGLYAGAKDVILRDVIPPEILKVIPQYGVTRALFVPAVLLFLLQTPGVQETDFSTLKFIAYGASPIPLDLLRNSIATFKCDFAQLYGLTETTGAVTYLPPEDHDPNGNKRMRSCGRPIAGVEIRVVDAEGNDVPVGQVGEIICRTKQVMKGYWNLPEETAKAIRNGWFYTGDAGYLDEDGYLYIHDRVKDMIVSGGENVYPAEVESALFGHPAVADVAVIGVPDEKWGEAVKAIVVKKPGAEVTPEELIAFARERIAGYKVPKSIDFAEALPRNPPAKSSSANSGRPTGRAASAR</sequence>
<keyword evidence="4" id="KW-0436">Ligase</keyword>
<protein>
    <submittedName>
        <fullName evidence="4">Fatty acid--CoA ligase</fullName>
    </submittedName>
</protein>
<feature type="domain" description="AMP-dependent synthetase/ligase" evidence="2">
    <location>
        <begin position="16"/>
        <end position="379"/>
    </location>
</feature>
<dbReference type="CDD" id="cd17631">
    <property type="entry name" value="FACL_FadD13-like"/>
    <property type="match status" value="1"/>
</dbReference>
<reference evidence="4 5" key="1">
    <citation type="journal article" date="2023" name="ISME J.">
        <title>Thermophilic Dehalococcoidia with unusual traits shed light on an unexpected past.</title>
        <authorList>
            <person name="Palmer M."/>
            <person name="Covington J.K."/>
            <person name="Zhou E.M."/>
            <person name="Thomas S.C."/>
            <person name="Habib N."/>
            <person name="Seymour C.O."/>
            <person name="Lai D."/>
            <person name="Johnston J."/>
            <person name="Hashimi A."/>
            <person name="Jiao J.Y."/>
            <person name="Muok A.R."/>
            <person name="Liu L."/>
            <person name="Xian W.D."/>
            <person name="Zhi X.Y."/>
            <person name="Li M.M."/>
            <person name="Silva L.P."/>
            <person name="Bowen B.P."/>
            <person name="Louie K."/>
            <person name="Briegel A."/>
            <person name="Pett-Ridge J."/>
            <person name="Weber P.K."/>
            <person name="Tocheva E.I."/>
            <person name="Woyke T."/>
            <person name="Northen T.R."/>
            <person name="Mayali X."/>
            <person name="Li W.J."/>
            <person name="Hedlund B.P."/>
        </authorList>
    </citation>
    <scope>NUCLEOTIDE SEQUENCE [LARGE SCALE GENOMIC DNA]</scope>
    <source>
        <strain evidence="4 5">YIM 72310</strain>
    </source>
</reference>
<feature type="domain" description="AMP-binding enzyme C-terminal" evidence="3">
    <location>
        <begin position="429"/>
        <end position="504"/>
    </location>
</feature>
<dbReference type="Gene3D" id="3.30.300.30">
    <property type="match status" value="1"/>
</dbReference>
<evidence type="ECO:0000313" key="5">
    <source>
        <dbReference type="Proteomes" id="UP001212803"/>
    </source>
</evidence>
<dbReference type="InterPro" id="IPR042099">
    <property type="entry name" value="ANL_N_sf"/>
</dbReference>
<evidence type="ECO:0000259" key="3">
    <source>
        <dbReference type="Pfam" id="PF13193"/>
    </source>
</evidence>
<dbReference type="InterPro" id="IPR000873">
    <property type="entry name" value="AMP-dep_synth/lig_dom"/>
</dbReference>
<gene>
    <name evidence="4" type="ORF">O0235_07905</name>
</gene>
<feature type="compositionally biased region" description="Polar residues" evidence="1">
    <location>
        <begin position="503"/>
        <end position="512"/>
    </location>
</feature>
<accession>A0ABY7M1S7</accession>
<dbReference type="SUPFAM" id="SSF56801">
    <property type="entry name" value="Acetyl-CoA synthetase-like"/>
    <property type="match status" value="1"/>
</dbReference>
<dbReference type="GO" id="GO:0016874">
    <property type="term" value="F:ligase activity"/>
    <property type="evidence" value="ECO:0007669"/>
    <property type="project" value="UniProtKB-KW"/>
</dbReference>
<dbReference type="Proteomes" id="UP001212803">
    <property type="component" value="Chromosome"/>
</dbReference>
<dbReference type="EMBL" id="CP115149">
    <property type="protein sequence ID" value="WBL34719.1"/>
    <property type="molecule type" value="Genomic_DNA"/>
</dbReference>
<organism evidence="4 5">
    <name type="scientific">Tepidiforma flava</name>
    <dbReference type="NCBI Taxonomy" id="3004094"/>
    <lineage>
        <taxon>Bacteria</taxon>
        <taxon>Bacillati</taxon>
        <taxon>Chloroflexota</taxon>
        <taxon>Tepidiformia</taxon>
        <taxon>Tepidiformales</taxon>
        <taxon>Tepidiformaceae</taxon>
        <taxon>Tepidiforma</taxon>
    </lineage>
</organism>
<dbReference type="PANTHER" id="PTHR43767">
    <property type="entry name" value="LONG-CHAIN-FATTY-ACID--COA LIGASE"/>
    <property type="match status" value="1"/>
</dbReference>
<dbReference type="NCBIfam" id="NF004837">
    <property type="entry name" value="PRK06187.1"/>
    <property type="match status" value="1"/>
</dbReference>
<dbReference type="InterPro" id="IPR045851">
    <property type="entry name" value="AMP-bd_C_sf"/>
</dbReference>
<evidence type="ECO:0000259" key="2">
    <source>
        <dbReference type="Pfam" id="PF00501"/>
    </source>
</evidence>
<dbReference type="PANTHER" id="PTHR43767:SF1">
    <property type="entry name" value="NONRIBOSOMAL PEPTIDE SYNTHASE PES1 (EUROFUNG)-RELATED"/>
    <property type="match status" value="1"/>
</dbReference>
<feature type="region of interest" description="Disordered" evidence="1">
    <location>
        <begin position="496"/>
        <end position="521"/>
    </location>
</feature>
<evidence type="ECO:0000256" key="1">
    <source>
        <dbReference type="SAM" id="MobiDB-lite"/>
    </source>
</evidence>
<keyword evidence="5" id="KW-1185">Reference proteome</keyword>
<proteinExistence type="predicted"/>
<dbReference type="InterPro" id="IPR050237">
    <property type="entry name" value="ATP-dep_AMP-bd_enzyme"/>
</dbReference>
<dbReference type="Pfam" id="PF13193">
    <property type="entry name" value="AMP-binding_C"/>
    <property type="match status" value="1"/>
</dbReference>
<dbReference type="InterPro" id="IPR025110">
    <property type="entry name" value="AMP-bd_C"/>
</dbReference>
<name>A0ABY7M1S7_9CHLR</name>
<evidence type="ECO:0000313" key="4">
    <source>
        <dbReference type="EMBL" id="WBL34719.1"/>
    </source>
</evidence>